<evidence type="ECO:0000256" key="8">
    <source>
        <dbReference type="ARBA" id="ARBA00060041"/>
    </source>
</evidence>
<evidence type="ECO:0000256" key="7">
    <source>
        <dbReference type="ARBA" id="ARBA00023136"/>
    </source>
</evidence>
<gene>
    <name evidence="10 12" type="primary">murJ</name>
    <name evidence="12" type="ORF">ACFOHJ_10585</name>
</gene>
<dbReference type="RefSeq" id="WP_378220469.1">
    <property type="nucleotide sequence ID" value="NZ_JBHRTK010000012.1"/>
</dbReference>
<keyword evidence="2 10" id="KW-1003">Cell membrane</keyword>
<feature type="transmembrane region" description="Helical" evidence="10">
    <location>
        <begin position="412"/>
        <end position="432"/>
    </location>
</feature>
<evidence type="ECO:0000256" key="9">
    <source>
        <dbReference type="ARBA" id="ARBA00061532"/>
    </source>
</evidence>
<keyword evidence="5 10" id="KW-0573">Peptidoglycan synthesis</keyword>
<evidence type="ECO:0000256" key="10">
    <source>
        <dbReference type="HAMAP-Rule" id="MF_02078"/>
    </source>
</evidence>
<keyword evidence="10 11" id="KW-0813">Transport</keyword>
<dbReference type="NCBIfam" id="TIGR01695">
    <property type="entry name" value="murJ_mviN"/>
    <property type="match status" value="1"/>
</dbReference>
<dbReference type="Proteomes" id="UP001595583">
    <property type="component" value="Unassembled WGS sequence"/>
</dbReference>
<keyword evidence="7 10" id="KW-0472">Membrane</keyword>
<dbReference type="PIRSF" id="PIRSF002869">
    <property type="entry name" value="MviN"/>
    <property type="match status" value="1"/>
</dbReference>
<comment type="function">
    <text evidence="8 10 11">Involved in peptidoglycan biosynthesis. Transports lipid-linked peptidoglycan precursors from the inner to the outer leaflet of the cytoplasmic membrane.</text>
</comment>
<evidence type="ECO:0000256" key="11">
    <source>
        <dbReference type="PIRNR" id="PIRNR002869"/>
    </source>
</evidence>
<accession>A0ABV7K8L7</accession>
<dbReference type="EMBL" id="JBHRTK010000012">
    <property type="protein sequence ID" value="MFC3206658.1"/>
    <property type="molecule type" value="Genomic_DNA"/>
</dbReference>
<feature type="transmembrane region" description="Helical" evidence="10">
    <location>
        <begin position="386"/>
        <end position="406"/>
    </location>
</feature>
<dbReference type="PANTHER" id="PTHR47019:SF1">
    <property type="entry name" value="LIPID II FLIPPASE MURJ"/>
    <property type="match status" value="1"/>
</dbReference>
<keyword evidence="3 10" id="KW-0812">Transmembrane</keyword>
<reference evidence="13" key="1">
    <citation type="journal article" date="2019" name="Int. J. Syst. Evol. Microbiol.">
        <title>The Global Catalogue of Microorganisms (GCM) 10K type strain sequencing project: providing services to taxonomists for standard genome sequencing and annotation.</title>
        <authorList>
            <consortium name="The Broad Institute Genomics Platform"/>
            <consortium name="The Broad Institute Genome Sequencing Center for Infectious Disease"/>
            <person name="Wu L."/>
            <person name="Ma J."/>
        </authorList>
    </citation>
    <scope>NUCLEOTIDE SEQUENCE [LARGE SCALE GENOMIC DNA]</scope>
    <source>
        <strain evidence="13">KCTC 52165</strain>
    </source>
</reference>
<keyword evidence="10" id="KW-0997">Cell inner membrane</keyword>
<evidence type="ECO:0000256" key="1">
    <source>
        <dbReference type="ARBA" id="ARBA00004651"/>
    </source>
</evidence>
<evidence type="ECO:0000256" key="3">
    <source>
        <dbReference type="ARBA" id="ARBA00022692"/>
    </source>
</evidence>
<dbReference type="PANTHER" id="PTHR47019">
    <property type="entry name" value="LIPID II FLIPPASE MURJ"/>
    <property type="match status" value="1"/>
</dbReference>
<comment type="caution">
    <text evidence="12">The sequence shown here is derived from an EMBL/GenBank/DDBJ whole genome shotgun (WGS) entry which is preliminary data.</text>
</comment>
<feature type="transmembrane region" description="Helical" evidence="10">
    <location>
        <begin position="316"/>
        <end position="340"/>
    </location>
</feature>
<evidence type="ECO:0000256" key="5">
    <source>
        <dbReference type="ARBA" id="ARBA00022984"/>
    </source>
</evidence>
<evidence type="ECO:0000313" key="13">
    <source>
        <dbReference type="Proteomes" id="UP001595583"/>
    </source>
</evidence>
<feature type="transmembrane region" description="Helical" evidence="10">
    <location>
        <begin position="352"/>
        <end position="374"/>
    </location>
</feature>
<keyword evidence="10 11" id="KW-0961">Cell wall biogenesis/degradation</keyword>
<feature type="transmembrane region" description="Helical" evidence="10">
    <location>
        <begin position="274"/>
        <end position="295"/>
    </location>
</feature>
<keyword evidence="13" id="KW-1185">Reference proteome</keyword>
<dbReference type="InterPro" id="IPR051050">
    <property type="entry name" value="Lipid_II_flippase_MurJ/MviN"/>
</dbReference>
<dbReference type="InterPro" id="IPR004268">
    <property type="entry name" value="MurJ"/>
</dbReference>
<dbReference type="CDD" id="cd13123">
    <property type="entry name" value="MATE_MurJ_like"/>
    <property type="match status" value="1"/>
</dbReference>
<feature type="transmembrane region" description="Helical" evidence="10">
    <location>
        <begin position="233"/>
        <end position="254"/>
    </location>
</feature>
<sequence length="537" mass="56710">MSLIKKFATVASGTLMSRVLGFTREMLMAAALGTGPVADAFYAAFQFPNTFRRLFAEGAFNTAFVPLFAKEIEAGGHDGARRFSEEVFGVLFTVLIFITIAMELAMPFLVSTIIAPGFTGDPQKYNLTVALAAIMFPYLMCMSLGAMMAGMLNSLRRYFAAAVAPVFLNVILIGVLYYAWHAGADGLSVGYWMAWGVMAAGVVQLAIVWIAVRHAGISIGFRRPRMTQNVKRLLWLAFPAAITGGITQINQLIGTAIASTQASAVSSLALADRVYQLPLGVVGIAVAMVLLPELSRALKAGHATEAANLQNRSVEFTLFLTLPAAAALTVISEPIVRLLYERGAFAASNSTPTVAAILAIFGLGLPAFVLIKAFTPGYFAREDTRTPMVFAAISVAVNVALALALFPSMGAPGIATASSVAGWVNALMLLVVLVRRGHWGREEALIRRIPRLVLASALMGAALWFGSHALAPYLASGSPLVVKATALGLLCLGGMVLYFALAFAIGGADLGMVRRSMRRRGAPVPSASSPVDGDPAS</sequence>
<organism evidence="12 13">
    <name type="scientific">Aquamicrobium soli</name>
    <dbReference type="NCBI Taxonomy" id="1811518"/>
    <lineage>
        <taxon>Bacteria</taxon>
        <taxon>Pseudomonadati</taxon>
        <taxon>Pseudomonadota</taxon>
        <taxon>Alphaproteobacteria</taxon>
        <taxon>Hyphomicrobiales</taxon>
        <taxon>Phyllobacteriaceae</taxon>
        <taxon>Aquamicrobium</taxon>
    </lineage>
</organism>
<evidence type="ECO:0000313" key="12">
    <source>
        <dbReference type="EMBL" id="MFC3206658.1"/>
    </source>
</evidence>
<feature type="transmembrane region" description="Helical" evidence="10">
    <location>
        <begin position="452"/>
        <end position="475"/>
    </location>
</feature>
<dbReference type="Pfam" id="PF03023">
    <property type="entry name" value="MurJ"/>
    <property type="match status" value="1"/>
</dbReference>
<feature type="transmembrane region" description="Helical" evidence="10">
    <location>
        <begin position="87"/>
        <end position="115"/>
    </location>
</feature>
<name>A0ABV7K8L7_9HYPH</name>
<keyword evidence="4 10" id="KW-0133">Cell shape</keyword>
<dbReference type="HAMAP" id="MF_02078">
    <property type="entry name" value="MurJ_MviN"/>
    <property type="match status" value="1"/>
</dbReference>
<feature type="transmembrane region" description="Helical" evidence="10">
    <location>
        <begin position="158"/>
        <end position="180"/>
    </location>
</feature>
<proteinExistence type="inferred from homology"/>
<protein>
    <recommendedName>
        <fullName evidence="10">Probable lipid II flippase MurJ</fullName>
    </recommendedName>
</protein>
<feature type="transmembrane region" description="Helical" evidence="10">
    <location>
        <begin position="127"/>
        <end position="146"/>
    </location>
</feature>
<evidence type="ECO:0000256" key="4">
    <source>
        <dbReference type="ARBA" id="ARBA00022960"/>
    </source>
</evidence>
<feature type="transmembrane region" description="Helical" evidence="10">
    <location>
        <begin position="192"/>
        <end position="212"/>
    </location>
</feature>
<evidence type="ECO:0000256" key="6">
    <source>
        <dbReference type="ARBA" id="ARBA00022989"/>
    </source>
</evidence>
<dbReference type="PRINTS" id="PR01806">
    <property type="entry name" value="VIRFACTRMVIN"/>
</dbReference>
<evidence type="ECO:0000256" key="2">
    <source>
        <dbReference type="ARBA" id="ARBA00022475"/>
    </source>
</evidence>
<feature type="transmembrane region" description="Helical" evidence="10">
    <location>
        <begin position="487"/>
        <end position="510"/>
    </location>
</feature>
<comment type="similarity">
    <text evidence="9 10 11">Belongs to the MurJ/MviN family.</text>
</comment>
<comment type="pathway">
    <text evidence="10">Cell wall biogenesis; peptidoglycan biosynthesis.</text>
</comment>
<comment type="subcellular location">
    <subcellularLocation>
        <location evidence="10">Cell inner membrane</location>
        <topology evidence="10">Multi-pass membrane protein</topology>
    </subcellularLocation>
    <subcellularLocation>
        <location evidence="1">Cell membrane</location>
        <topology evidence="1">Multi-pass membrane protein</topology>
    </subcellularLocation>
</comment>
<keyword evidence="6 10" id="KW-1133">Transmembrane helix</keyword>